<dbReference type="Proteomes" id="UP000045175">
    <property type="component" value="Unassembled WGS sequence"/>
</dbReference>
<dbReference type="InterPro" id="IPR000845">
    <property type="entry name" value="Nucleoside_phosphorylase_d"/>
</dbReference>
<dbReference type="NCBIfam" id="NF004079">
    <property type="entry name" value="PRK05584.1"/>
    <property type="match status" value="1"/>
</dbReference>
<dbReference type="UniPathway" id="UPA00904">
    <property type="reaction ID" value="UER00871"/>
</dbReference>
<dbReference type="AlphaFoldDB" id="A0A0K2XCZ6"/>
<dbReference type="EMBL" id="CDMH01000038">
    <property type="protein sequence ID" value="CRF42599.1"/>
    <property type="molecule type" value="Genomic_DNA"/>
</dbReference>
<evidence type="ECO:0000313" key="7">
    <source>
        <dbReference type="EMBL" id="CRF41607.1"/>
    </source>
</evidence>
<evidence type="ECO:0000256" key="1">
    <source>
        <dbReference type="ARBA" id="ARBA00004945"/>
    </source>
</evidence>
<dbReference type="InterPro" id="IPR010049">
    <property type="entry name" value="MTA_SAH_Nsdase"/>
</dbReference>
<evidence type="ECO:0000313" key="11">
    <source>
        <dbReference type="Proteomes" id="UP000041394"/>
    </source>
</evidence>
<feature type="domain" description="Nucleoside phosphorylase" evidence="6">
    <location>
        <begin position="6"/>
        <end position="225"/>
    </location>
</feature>
<organism evidence="8 12">
    <name type="scientific">Helicobacter ailurogastricus</name>
    <dbReference type="NCBI Taxonomy" id="1578720"/>
    <lineage>
        <taxon>Bacteria</taxon>
        <taxon>Pseudomonadati</taxon>
        <taxon>Campylobacterota</taxon>
        <taxon>Epsilonproteobacteria</taxon>
        <taxon>Campylobacterales</taxon>
        <taxon>Helicobacteraceae</taxon>
        <taxon>Helicobacter</taxon>
    </lineage>
</organism>
<reference evidence="8" key="1">
    <citation type="submission" date="2014-12" db="EMBL/GenBank/DDBJ databases">
        <title>Whole genome sequences of four Staphylococcus schleiferi canine isolates.</title>
        <authorList>
            <person name="Misic A.M."/>
            <person name="Cain C."/>
            <person name="Morris D.O."/>
            <person name="Rankin S."/>
            <person name="Beiting D."/>
        </authorList>
    </citation>
    <scope>NUCLEOTIDE SEQUENCE</scope>
    <source>
        <strain evidence="7">ASB11</strain>
        <strain evidence="8">ASB13</strain>
        <strain evidence="9">ASB9</strain>
    </source>
</reference>
<dbReference type="STRING" id="1578720.HAL011_14150"/>
<dbReference type="EC" id="3.2.2.9" evidence="2"/>
<evidence type="ECO:0000313" key="12">
    <source>
        <dbReference type="Proteomes" id="UP000045175"/>
    </source>
</evidence>
<reference evidence="10" key="2">
    <citation type="submission" date="2014-12" db="EMBL/GenBank/DDBJ databases">
        <authorList>
            <person name="Smet A."/>
        </authorList>
    </citation>
    <scope>NUCLEOTIDE SEQUENCE [LARGE SCALE GENOMIC DNA]</scope>
</reference>
<dbReference type="GO" id="GO:0008930">
    <property type="term" value="F:methylthioadenosine nucleosidase activity"/>
    <property type="evidence" value="ECO:0007669"/>
    <property type="project" value="InterPro"/>
</dbReference>
<evidence type="ECO:0000313" key="10">
    <source>
        <dbReference type="Proteomes" id="UP000038622"/>
    </source>
</evidence>
<gene>
    <name evidence="7" type="ORF">HAL011_14150</name>
    <name evidence="8" type="ORF">HAL013_07940</name>
    <name evidence="9" type="ORF">HAL09_06970</name>
</gene>
<dbReference type="GO" id="GO:0008782">
    <property type="term" value="F:adenosylhomocysteine nucleosidase activity"/>
    <property type="evidence" value="ECO:0007669"/>
    <property type="project" value="UniProtKB-EC"/>
</dbReference>
<dbReference type="Proteomes" id="UP000038622">
    <property type="component" value="Unassembled WGS sequence"/>
</dbReference>
<dbReference type="GO" id="GO:0019284">
    <property type="term" value="P:L-methionine salvage from S-adenosylmethionine"/>
    <property type="evidence" value="ECO:0007669"/>
    <property type="project" value="TreeGrafter"/>
</dbReference>
<dbReference type="RefSeq" id="WP_053941221.1">
    <property type="nucleotide sequence ID" value="NZ_CDMH01000038.1"/>
</dbReference>
<dbReference type="InterPro" id="IPR035994">
    <property type="entry name" value="Nucleoside_phosphorylase_sf"/>
</dbReference>
<dbReference type="Proteomes" id="UP000041394">
    <property type="component" value="Unassembled WGS sequence"/>
</dbReference>
<evidence type="ECO:0000256" key="2">
    <source>
        <dbReference type="ARBA" id="ARBA00011974"/>
    </source>
</evidence>
<evidence type="ECO:0000256" key="4">
    <source>
        <dbReference type="ARBA" id="ARBA00022801"/>
    </source>
</evidence>
<dbReference type="PANTHER" id="PTHR46832">
    <property type="entry name" value="5'-METHYLTHIOADENOSINE/S-ADENOSYLHOMOCYSTEINE NUCLEOSIDASE"/>
    <property type="match status" value="1"/>
</dbReference>
<dbReference type="EMBL" id="CDMN01000028">
    <property type="protein sequence ID" value="CRF44127.1"/>
    <property type="molecule type" value="Genomic_DNA"/>
</dbReference>
<keyword evidence="3" id="KW-0028">Amino-acid biosynthesis</keyword>
<comment type="pathway">
    <text evidence="1">Amino-acid biosynthesis; L-methionine biosynthesis via salvage pathway; S-methyl-5-thio-alpha-D-ribose 1-phosphate from S-methyl-5'-thioadenosine (hydrolase route): step 1/2.</text>
</comment>
<keyword evidence="4" id="KW-0378">Hydrolase</keyword>
<protein>
    <recommendedName>
        <fullName evidence="2">adenosylhomocysteine nucleosidase</fullName>
        <ecNumber evidence="2">3.2.2.9</ecNumber>
    </recommendedName>
</protein>
<dbReference type="GO" id="GO:0009164">
    <property type="term" value="P:nucleoside catabolic process"/>
    <property type="evidence" value="ECO:0007669"/>
    <property type="project" value="InterPro"/>
</dbReference>
<accession>A0A0K2XCZ6</accession>
<evidence type="ECO:0000256" key="3">
    <source>
        <dbReference type="ARBA" id="ARBA00022605"/>
    </source>
</evidence>
<dbReference type="CDD" id="cd09008">
    <property type="entry name" value="MTAN"/>
    <property type="match status" value="1"/>
</dbReference>
<evidence type="ECO:0000256" key="5">
    <source>
        <dbReference type="ARBA" id="ARBA00023167"/>
    </source>
</evidence>
<dbReference type="SUPFAM" id="SSF53167">
    <property type="entry name" value="Purine and uridine phosphorylases"/>
    <property type="match status" value="1"/>
</dbReference>
<keyword evidence="10" id="KW-1185">Reference proteome</keyword>
<keyword evidence="5" id="KW-0486">Methionine biosynthesis</keyword>
<dbReference type="NCBIfam" id="TIGR01704">
    <property type="entry name" value="MTA_SAH-Nsdase"/>
    <property type="match status" value="1"/>
</dbReference>
<dbReference type="EMBL" id="CDML01000048">
    <property type="protein sequence ID" value="CRF41607.1"/>
    <property type="molecule type" value="Genomic_DNA"/>
</dbReference>
<dbReference type="Pfam" id="PF01048">
    <property type="entry name" value="PNP_UDP_1"/>
    <property type="match status" value="1"/>
</dbReference>
<dbReference type="Gene3D" id="3.40.50.1580">
    <property type="entry name" value="Nucleoside phosphorylase domain"/>
    <property type="match status" value="1"/>
</dbReference>
<dbReference type="GO" id="GO:0005829">
    <property type="term" value="C:cytosol"/>
    <property type="evidence" value="ECO:0007669"/>
    <property type="project" value="TreeGrafter"/>
</dbReference>
<dbReference type="OrthoDB" id="9792278at2"/>
<dbReference type="GO" id="GO:0019509">
    <property type="term" value="P:L-methionine salvage from methylthioadenosine"/>
    <property type="evidence" value="ECO:0007669"/>
    <property type="project" value="UniProtKB-UniPathway"/>
</dbReference>
<proteinExistence type="predicted"/>
<evidence type="ECO:0000313" key="9">
    <source>
        <dbReference type="EMBL" id="CRF44127.1"/>
    </source>
</evidence>
<reference evidence="11 12" key="3">
    <citation type="submission" date="2014-12" db="EMBL/GenBank/DDBJ databases">
        <authorList>
            <person name="Jaenicke S."/>
        </authorList>
    </citation>
    <scope>NUCLEOTIDE SEQUENCE [LARGE SCALE GENOMIC DNA]</scope>
</reference>
<evidence type="ECO:0000313" key="8">
    <source>
        <dbReference type="EMBL" id="CRF42599.1"/>
    </source>
</evidence>
<dbReference type="PANTHER" id="PTHR46832:SF1">
    <property type="entry name" value="5'-METHYLTHIOADENOSINE_S-ADENOSYLHOMOCYSTEINE NUCLEOSIDASE"/>
    <property type="match status" value="1"/>
</dbReference>
<evidence type="ECO:0000259" key="6">
    <source>
        <dbReference type="Pfam" id="PF01048"/>
    </source>
</evidence>
<name>A0A0K2XCZ6_9HELI</name>
<sequence>MPPLKTIGVMGAMPEEIAPLLAKFSQHTSENMGNNTYYRLKLQDLHIILAYSKIGKVHAATTAATLILHHKVQALIFSGVAGGLDPDLAISDLLLATKLCQADIDLTPFNHPLGFIPESSVFVESDPELNALAKSVAQNLNLPLKEGIIATCDQFVSDPARKQSFVQNFGASVVEMEGASLGFVCRDFKIPFCVLRSVSDTADGGAPKDFDAFLHQSAQVSADFVYVMLEKLATSKSL</sequence>